<evidence type="ECO:0000313" key="1">
    <source>
        <dbReference type="EMBL" id="GAA1931024.1"/>
    </source>
</evidence>
<dbReference type="InterPro" id="IPR021247">
    <property type="entry name" value="DUF2785"/>
</dbReference>
<dbReference type="EMBL" id="BAAAMY010000014">
    <property type="protein sequence ID" value="GAA1931024.1"/>
    <property type="molecule type" value="Genomic_DNA"/>
</dbReference>
<proteinExistence type="predicted"/>
<dbReference type="Pfam" id="PF10978">
    <property type="entry name" value="DUF2785"/>
    <property type="match status" value="1"/>
</dbReference>
<dbReference type="Proteomes" id="UP001501612">
    <property type="component" value="Unassembled WGS sequence"/>
</dbReference>
<name>A0ABP5B4S6_9ACTN</name>
<accession>A0ABP5B4S6</accession>
<keyword evidence="2" id="KW-1185">Reference proteome</keyword>
<protein>
    <submittedName>
        <fullName evidence="1">DUF2785 domain-containing protein</fullName>
    </submittedName>
</protein>
<evidence type="ECO:0000313" key="2">
    <source>
        <dbReference type="Proteomes" id="UP001501612"/>
    </source>
</evidence>
<dbReference type="RefSeq" id="WP_344009284.1">
    <property type="nucleotide sequence ID" value="NZ_BAAAMY010000014.1"/>
</dbReference>
<comment type="caution">
    <text evidence="1">The sequence shown here is derived from an EMBL/GenBank/DDBJ whole genome shotgun (WGS) entry which is preliminary data.</text>
</comment>
<organism evidence="1 2">
    <name type="scientific">Nocardioides lentus</name>
    <dbReference type="NCBI Taxonomy" id="338077"/>
    <lineage>
        <taxon>Bacteria</taxon>
        <taxon>Bacillati</taxon>
        <taxon>Actinomycetota</taxon>
        <taxon>Actinomycetes</taxon>
        <taxon>Propionibacteriales</taxon>
        <taxon>Nocardioidaceae</taxon>
        <taxon>Nocardioides</taxon>
    </lineage>
</organism>
<gene>
    <name evidence="1" type="ORF">GCM10009737_36260</name>
</gene>
<reference evidence="2" key="1">
    <citation type="journal article" date="2019" name="Int. J. Syst. Evol. Microbiol.">
        <title>The Global Catalogue of Microorganisms (GCM) 10K type strain sequencing project: providing services to taxonomists for standard genome sequencing and annotation.</title>
        <authorList>
            <consortium name="The Broad Institute Genomics Platform"/>
            <consortium name="The Broad Institute Genome Sequencing Center for Infectious Disease"/>
            <person name="Wu L."/>
            <person name="Ma J."/>
        </authorList>
    </citation>
    <scope>NUCLEOTIDE SEQUENCE [LARGE SCALE GENOMIC DNA]</scope>
    <source>
        <strain evidence="2">JCM 14046</strain>
    </source>
</reference>
<sequence length="280" mass="30080">MRSGYWQQVLAGGLRVPGDRPLDDLTAELTSMLGSPDPDERDATAYPALATWVGRGVYDDLLAGLGDGMAAGLRVGIGGRDGDTVFRRSFSALVLAECIDRDNAHRLLPGSRVLEWGDRLAGWFLREQDVRGFVPGKGWAHAVAHGADALGVLARSPHLGTPELTVLLDVMADRLTAPASGVLMAGEPDRMAAATMRVLRRNQVPITVLEPWVRRVTAVALDTSGPGDPYRRTADAEAYLRALHLQVALSPDQPACRADLLLVLVEALRRTNADLLRAGV</sequence>